<dbReference type="GO" id="GO:0005886">
    <property type="term" value="C:plasma membrane"/>
    <property type="evidence" value="ECO:0007669"/>
    <property type="project" value="UniProtKB-SubCell"/>
</dbReference>
<dbReference type="NCBIfam" id="TIGR02737">
    <property type="entry name" value="caa3_CtaG"/>
    <property type="match status" value="1"/>
</dbReference>
<evidence type="ECO:0000256" key="2">
    <source>
        <dbReference type="ARBA" id="ARBA00022475"/>
    </source>
</evidence>
<feature type="transmembrane region" description="Helical" evidence="6">
    <location>
        <begin position="257"/>
        <end position="276"/>
    </location>
</feature>
<feature type="transmembrane region" description="Helical" evidence="6">
    <location>
        <begin position="12"/>
        <end position="30"/>
    </location>
</feature>
<name>A0A3M8HHQ4_9BACI</name>
<dbReference type="EMBL" id="RHLQ01000001">
    <property type="protein sequence ID" value="RND01594.1"/>
    <property type="molecule type" value="Genomic_DNA"/>
</dbReference>
<comment type="subcellular location">
    <subcellularLocation>
        <location evidence="1">Cell membrane</location>
        <topology evidence="1">Multi-pass membrane protein</topology>
    </subcellularLocation>
</comment>
<evidence type="ECO:0000256" key="5">
    <source>
        <dbReference type="ARBA" id="ARBA00023136"/>
    </source>
</evidence>
<organism evidence="7 8">
    <name type="scientific">Lysinibacillus halotolerans</name>
    <dbReference type="NCBI Taxonomy" id="1368476"/>
    <lineage>
        <taxon>Bacteria</taxon>
        <taxon>Bacillati</taxon>
        <taxon>Bacillota</taxon>
        <taxon>Bacilli</taxon>
        <taxon>Bacillales</taxon>
        <taxon>Bacillaceae</taxon>
        <taxon>Lysinibacillus</taxon>
    </lineage>
</organism>
<protein>
    <submittedName>
        <fullName evidence="7">Cytochrome c oxidase assembly factor CtaG</fullName>
    </submittedName>
</protein>
<feature type="transmembrane region" description="Helical" evidence="6">
    <location>
        <begin position="149"/>
        <end position="173"/>
    </location>
</feature>
<keyword evidence="2" id="KW-1003">Cell membrane</keyword>
<dbReference type="AlphaFoldDB" id="A0A3M8HHQ4"/>
<gene>
    <name evidence="7" type="primary">ctaG</name>
    <name evidence="7" type="ORF">EC501_00040</name>
</gene>
<dbReference type="InterPro" id="IPR014108">
    <property type="entry name" value="Caa3-assmbl_CtaG"/>
</dbReference>
<feature type="transmembrane region" description="Helical" evidence="6">
    <location>
        <begin position="185"/>
        <end position="204"/>
    </location>
</feature>
<dbReference type="Pfam" id="PF09678">
    <property type="entry name" value="Caa3_CtaG"/>
    <property type="match status" value="1"/>
</dbReference>
<dbReference type="OrthoDB" id="128422at2"/>
<feature type="transmembrane region" description="Helical" evidence="6">
    <location>
        <begin position="114"/>
        <end position="137"/>
    </location>
</feature>
<keyword evidence="4 6" id="KW-1133">Transmembrane helix</keyword>
<comment type="caution">
    <text evidence="7">The sequence shown here is derived from an EMBL/GenBank/DDBJ whole genome shotgun (WGS) entry which is preliminary data.</text>
</comment>
<evidence type="ECO:0000256" key="3">
    <source>
        <dbReference type="ARBA" id="ARBA00022692"/>
    </source>
</evidence>
<keyword evidence="8" id="KW-1185">Reference proteome</keyword>
<evidence type="ECO:0000313" key="8">
    <source>
        <dbReference type="Proteomes" id="UP000279909"/>
    </source>
</evidence>
<reference evidence="7 8" key="1">
    <citation type="journal article" date="2014" name="Int. J. Syst. Evol. Microbiol.">
        <title>Lysinibacillus halotolerans sp. nov., isolated from saline-alkaline soil.</title>
        <authorList>
            <person name="Kong D."/>
            <person name="Wang Y."/>
            <person name="Zhao B."/>
            <person name="Li Y."/>
            <person name="Song J."/>
            <person name="Zhai Y."/>
            <person name="Zhang C."/>
            <person name="Wang H."/>
            <person name="Chen X."/>
            <person name="Zhao B."/>
            <person name="Ruan Z."/>
        </authorList>
    </citation>
    <scope>NUCLEOTIDE SEQUENCE [LARGE SCALE GENOMIC DNA]</scope>
    <source>
        <strain evidence="7 8">MCCC 1A12703</strain>
    </source>
</reference>
<dbReference type="InterPro" id="IPR019108">
    <property type="entry name" value="Caa3_assmbl_CtaG-rel"/>
</dbReference>
<evidence type="ECO:0000256" key="6">
    <source>
        <dbReference type="SAM" id="Phobius"/>
    </source>
</evidence>
<keyword evidence="3 6" id="KW-0812">Transmembrane</keyword>
<accession>A0A3M8HHQ4</accession>
<feature type="transmembrane region" description="Helical" evidence="6">
    <location>
        <begin position="50"/>
        <end position="67"/>
    </location>
</feature>
<evidence type="ECO:0000256" key="1">
    <source>
        <dbReference type="ARBA" id="ARBA00004651"/>
    </source>
</evidence>
<evidence type="ECO:0000313" key="7">
    <source>
        <dbReference type="EMBL" id="RND01594.1"/>
    </source>
</evidence>
<evidence type="ECO:0000256" key="4">
    <source>
        <dbReference type="ARBA" id="ARBA00022989"/>
    </source>
</evidence>
<sequence>MPLSIFGFQALWSPYLIGFIVLLTVLYFLLTTTWRKSFKVSEPLKRNEAVYFILAMILLYVLKGSPIDLMSHIMFTYHMVQMAFLLLLVPMFLIKGVPWWVWKVMIEAPVVRNIFKVFTQPIVAAFVFALMFSLYHMPGIFDVIKLNETYHVIFTFLLFAAAFFMNWPLVGNVPGQRKMKHLSKLGYIIANAVLITPACALIIFNPNPMYATYTDGETWLKAMELCVPSTTLAGLSLSGPELFNNMSPLSDQQLGGVLMKIIQEIIFGIVLFKVFFEWWRVEKADEKDINEKALRDFQAAKQQSNNFN</sequence>
<dbReference type="RefSeq" id="WP_122970246.1">
    <property type="nucleotide sequence ID" value="NZ_RHLQ01000001.1"/>
</dbReference>
<dbReference type="Proteomes" id="UP000279909">
    <property type="component" value="Unassembled WGS sequence"/>
</dbReference>
<keyword evidence="5 6" id="KW-0472">Membrane</keyword>
<proteinExistence type="predicted"/>
<feature type="transmembrane region" description="Helical" evidence="6">
    <location>
        <begin position="79"/>
        <end position="102"/>
    </location>
</feature>